<evidence type="ECO:0008006" key="4">
    <source>
        <dbReference type="Google" id="ProtNLM"/>
    </source>
</evidence>
<dbReference type="Proteomes" id="UP000062645">
    <property type="component" value="Chromosome"/>
</dbReference>
<sequence>MKLLTMMALAIATSIAVVGVAMSKTNPTSKEYEDYAVNQLTQYLKNDVCKKTSKLIENLLNSRCDKLVDSTNPQMRDLIRTTTERQDFLLFSVYRTDLTLGAWLPGYKFETVGAFHNFYTYSAEQQ</sequence>
<dbReference type="AlphaFoldDB" id="A0A0M4TW73"/>
<evidence type="ECO:0000256" key="1">
    <source>
        <dbReference type="SAM" id="SignalP"/>
    </source>
</evidence>
<accession>A0A0M4TW73</accession>
<dbReference type="STRING" id="224013.ACX27_11760"/>
<reference evidence="3" key="1">
    <citation type="submission" date="2015-07" db="EMBL/GenBank/DDBJ databases">
        <title>Genome Of Nitrogen-Fixing Cyanobacterium Nostoc piscinale CENA21 From Solimoes/Amazon River Floodplain Sediments And Comparative Genomics To Uncover Biosynthetic Natural Products Potential.</title>
        <authorList>
            <person name="Leao T.F."/>
            <person name="Leao P.N."/>
            <person name="Guimaraes P.I."/>
            <person name="de Melo A.G.C."/>
            <person name="Ramos R.T.J."/>
            <person name="Silva A."/>
            <person name="Fiore M.F."/>
            <person name="Schneider M.P.C."/>
        </authorList>
    </citation>
    <scope>NUCLEOTIDE SEQUENCE [LARGE SCALE GENOMIC DNA]</scope>
    <source>
        <strain evidence="3">CENA21</strain>
    </source>
</reference>
<keyword evidence="3" id="KW-1185">Reference proteome</keyword>
<proteinExistence type="predicted"/>
<organism evidence="2 3">
    <name type="scientific">Nostoc piscinale CENA21</name>
    <dbReference type="NCBI Taxonomy" id="224013"/>
    <lineage>
        <taxon>Bacteria</taxon>
        <taxon>Bacillati</taxon>
        <taxon>Cyanobacteriota</taxon>
        <taxon>Cyanophyceae</taxon>
        <taxon>Nostocales</taxon>
        <taxon>Nostocaceae</taxon>
        <taxon>Nostoc</taxon>
    </lineage>
</organism>
<feature type="signal peptide" evidence="1">
    <location>
        <begin position="1"/>
        <end position="23"/>
    </location>
</feature>
<dbReference type="KEGG" id="npz:ACX27_11760"/>
<gene>
    <name evidence="2" type="ORF">ACX27_11760</name>
</gene>
<name>A0A0M4TW73_9NOSO</name>
<reference evidence="2 3" key="2">
    <citation type="journal article" date="2016" name="Genome Announc.">
        <title>Draft Genome Sequence of the N2-Fixing Cyanobacterium Nostoc piscinale CENA21, Isolated from the Brazilian Amazon Floodplain.</title>
        <authorList>
            <person name="Leao T."/>
            <person name="Guimaraes P.I."/>
            <person name="de Melo A.G."/>
            <person name="Ramos R.T."/>
            <person name="Leao P.N."/>
            <person name="Silva A."/>
            <person name="Fiore M.F."/>
            <person name="Schneider M.P."/>
        </authorList>
    </citation>
    <scope>NUCLEOTIDE SEQUENCE [LARGE SCALE GENOMIC DNA]</scope>
    <source>
        <strain evidence="2 3">CENA21</strain>
    </source>
</reference>
<dbReference type="InterPro" id="IPR025578">
    <property type="entry name" value="DUF4359"/>
</dbReference>
<evidence type="ECO:0000313" key="3">
    <source>
        <dbReference type="Proteomes" id="UP000062645"/>
    </source>
</evidence>
<evidence type="ECO:0000313" key="2">
    <source>
        <dbReference type="EMBL" id="ALF53364.1"/>
    </source>
</evidence>
<dbReference type="OrthoDB" id="573423at2"/>
<keyword evidence="1" id="KW-0732">Signal</keyword>
<feature type="chain" id="PRO_5005802640" description="DUF4359 domain-containing protein" evidence="1">
    <location>
        <begin position="24"/>
        <end position="126"/>
    </location>
</feature>
<dbReference type="Pfam" id="PF14271">
    <property type="entry name" value="DUF4359"/>
    <property type="match status" value="1"/>
</dbReference>
<dbReference type="RefSeq" id="WP_062292381.1">
    <property type="nucleotide sequence ID" value="NZ_CP012036.1"/>
</dbReference>
<dbReference type="EMBL" id="CP012036">
    <property type="protein sequence ID" value="ALF53364.1"/>
    <property type="molecule type" value="Genomic_DNA"/>
</dbReference>
<dbReference type="PATRIC" id="fig|224013.5.peg.2849"/>
<protein>
    <recommendedName>
        <fullName evidence="4">DUF4359 domain-containing protein</fullName>
    </recommendedName>
</protein>